<dbReference type="GO" id="GO:0003824">
    <property type="term" value="F:catalytic activity"/>
    <property type="evidence" value="ECO:0007669"/>
    <property type="project" value="InterPro"/>
</dbReference>
<keyword evidence="1" id="KW-0285">Flavoprotein</keyword>
<dbReference type="InterPro" id="IPR016164">
    <property type="entry name" value="FAD-linked_Oxase-like_C"/>
</dbReference>
<protein>
    <submittedName>
        <fullName evidence="3">Vanillyl-alcohol oxidase</fullName>
    </submittedName>
</protein>
<dbReference type="VEuPathDB" id="FungiDB:FOC1_g10004321"/>
<evidence type="ECO:0000256" key="2">
    <source>
        <dbReference type="ARBA" id="ARBA00022827"/>
    </source>
</evidence>
<dbReference type="OrthoDB" id="5069033at2759"/>
<keyword evidence="2" id="KW-0274">FAD</keyword>
<name>N4TWY8_FUSC1</name>
<dbReference type="InterPro" id="IPR016170">
    <property type="entry name" value="Cytok_DH_C_sf"/>
</dbReference>
<reference evidence="4" key="2">
    <citation type="journal article" date="2014" name="PLoS ONE">
        <title>Genome and Transcriptome Analysis of the Fungal Pathogen Fusarium oxysporum f. sp. cubense Causing Banana Vascular Wilt Disease.</title>
        <authorList>
            <person name="Guo L."/>
            <person name="Han L."/>
            <person name="Yang L."/>
            <person name="Zeng H."/>
            <person name="Fan D."/>
            <person name="Zhu Y."/>
            <person name="Feng Y."/>
            <person name="Wang G."/>
            <person name="Peng C."/>
            <person name="Jiang X."/>
            <person name="Zhou D."/>
            <person name="Ni P."/>
            <person name="Liang C."/>
            <person name="Liu L."/>
            <person name="Wang J."/>
            <person name="Mao C."/>
            <person name="Fang X."/>
            <person name="Peng M."/>
            <person name="Huang J."/>
        </authorList>
    </citation>
    <scope>NUCLEOTIDE SEQUENCE [LARGE SCALE GENOMIC DNA]</scope>
    <source>
        <strain evidence="4">race 1</strain>
    </source>
</reference>
<dbReference type="InterPro" id="IPR016171">
    <property type="entry name" value="Vanillyl_alc_oxidase_C-sub2"/>
</dbReference>
<dbReference type="OMA" id="FFSGFHA"/>
<dbReference type="STRING" id="1229664.N4TWY8"/>
<dbReference type="SUPFAM" id="SSF55103">
    <property type="entry name" value="FAD-linked oxidases, C-terminal domain"/>
    <property type="match status" value="1"/>
</dbReference>
<dbReference type="GO" id="GO:0050660">
    <property type="term" value="F:flavin adenine dinucleotide binding"/>
    <property type="evidence" value="ECO:0007669"/>
    <property type="project" value="InterPro"/>
</dbReference>
<evidence type="ECO:0000313" key="3">
    <source>
        <dbReference type="EMBL" id="ENH63712.1"/>
    </source>
</evidence>
<gene>
    <name evidence="3" type="ORF">FOC1_g10004321</name>
</gene>
<dbReference type="AlphaFoldDB" id="N4TWY8"/>
<dbReference type="HOGENOM" id="CLU_1981659_0_0_1"/>
<dbReference type="EMBL" id="KB730877">
    <property type="protein sequence ID" value="ENH63712.1"/>
    <property type="molecule type" value="Genomic_DNA"/>
</dbReference>
<reference evidence="4" key="1">
    <citation type="submission" date="2012-09" db="EMBL/GenBank/DDBJ databases">
        <title>Genome sequencing and comparative transcriptomics of race 1 and race 4 of banana pathogen: Fusarium oxysporum f. sp. cubense.</title>
        <authorList>
            <person name="Fang X."/>
            <person name="Huang J."/>
        </authorList>
    </citation>
    <scope>NUCLEOTIDE SEQUENCE [LARGE SCALE GENOMIC DNA]</scope>
    <source>
        <strain evidence="4">race 1</strain>
    </source>
</reference>
<accession>N4TWY8</accession>
<evidence type="ECO:0000313" key="4">
    <source>
        <dbReference type="Proteomes" id="UP000016928"/>
    </source>
</evidence>
<dbReference type="Gene3D" id="1.10.45.10">
    <property type="entry name" value="Vanillyl-alcohol Oxidase, Chain A, domain 4"/>
    <property type="match status" value="1"/>
</dbReference>
<sequence length="131" mass="14573">MNYCLLPGSGYTDFAPVVPTSGPALLEWYLAVKGMISAANFDFFSGFHAYCRYMLPIVLVVYAPEERERASELCQKLIDNAEFMCQIRSHFLFNGHAIAKLVDCFKADMDLNNVLSPGKSGVKGTKEKSFS</sequence>
<evidence type="ECO:0000256" key="1">
    <source>
        <dbReference type="ARBA" id="ARBA00022630"/>
    </source>
</evidence>
<dbReference type="Gene3D" id="3.40.462.10">
    <property type="entry name" value="FAD-linked oxidases, C-terminal domain"/>
    <property type="match status" value="1"/>
</dbReference>
<organism evidence="3 4">
    <name type="scientific">Fusarium oxysporum f. sp. cubense (strain race 1)</name>
    <name type="common">Panama disease fungus</name>
    <dbReference type="NCBI Taxonomy" id="1229664"/>
    <lineage>
        <taxon>Eukaryota</taxon>
        <taxon>Fungi</taxon>
        <taxon>Dikarya</taxon>
        <taxon>Ascomycota</taxon>
        <taxon>Pezizomycotina</taxon>
        <taxon>Sordariomycetes</taxon>
        <taxon>Hypocreomycetidae</taxon>
        <taxon>Hypocreales</taxon>
        <taxon>Nectriaceae</taxon>
        <taxon>Fusarium</taxon>
        <taxon>Fusarium oxysporum species complex</taxon>
    </lineage>
</organism>
<dbReference type="Proteomes" id="UP000016928">
    <property type="component" value="Unassembled WGS sequence"/>
</dbReference>
<proteinExistence type="predicted"/>